<dbReference type="OrthoDB" id="9758822at2"/>
<feature type="binding site" evidence="8">
    <location>
        <position position="200"/>
    </location>
    <ligand>
        <name>substrate</name>
    </ligand>
</feature>
<dbReference type="InterPro" id="IPR031704">
    <property type="entry name" value="Glyco_hydro_36_N"/>
</dbReference>
<keyword evidence="5 6" id="KW-0326">Glycosidase</keyword>
<comment type="catalytic activity">
    <reaction evidence="1 6">
        <text>Hydrolysis of terminal, non-reducing alpha-D-galactose residues in alpha-D-galactosides, including galactose oligosaccharides, galactomannans and galactolipids.</text>
        <dbReference type="EC" id="3.2.1.22"/>
    </reaction>
</comment>
<dbReference type="InterPro" id="IPR013780">
    <property type="entry name" value="Glyco_hydro_b"/>
</dbReference>
<evidence type="ECO:0000256" key="4">
    <source>
        <dbReference type="ARBA" id="ARBA00022801"/>
    </source>
</evidence>
<organism evidence="11 12">
    <name type="scientific">Paenibacillus oryzae</name>
    <dbReference type="NCBI Taxonomy" id="1844972"/>
    <lineage>
        <taxon>Bacteria</taxon>
        <taxon>Bacillati</taxon>
        <taxon>Bacillota</taxon>
        <taxon>Bacilli</taxon>
        <taxon>Bacillales</taxon>
        <taxon>Paenibacillaceae</taxon>
        <taxon>Paenibacillus</taxon>
    </lineage>
</organism>
<dbReference type="Gene3D" id="2.60.40.1180">
    <property type="entry name" value="Golgi alpha-mannosidase II"/>
    <property type="match status" value="1"/>
</dbReference>
<dbReference type="InterPro" id="IPR031705">
    <property type="entry name" value="Glyco_hydro_36_C"/>
</dbReference>
<dbReference type="EC" id="3.2.1.22" evidence="3 6"/>
<dbReference type="InterPro" id="IPR000111">
    <property type="entry name" value="Glyco_hydro_27/36_CS"/>
</dbReference>
<dbReference type="RefSeq" id="WP_068686522.1">
    <property type="nucleotide sequence ID" value="NZ_LYPA01000074.1"/>
</dbReference>
<feature type="binding site" evidence="8">
    <location>
        <position position="444"/>
    </location>
    <ligand>
        <name>substrate</name>
    </ligand>
</feature>
<dbReference type="Pfam" id="PF02065">
    <property type="entry name" value="Melibiase"/>
    <property type="match status" value="1"/>
</dbReference>
<dbReference type="Proteomes" id="UP000092024">
    <property type="component" value="Unassembled WGS sequence"/>
</dbReference>
<evidence type="ECO:0000256" key="8">
    <source>
        <dbReference type="PIRSR" id="PIRSR005536-2"/>
    </source>
</evidence>
<dbReference type="FunFam" id="3.20.20.70:FF:000118">
    <property type="entry name" value="Alpha-galactosidase"/>
    <property type="match status" value="1"/>
</dbReference>
<feature type="active site" description="Proton donor" evidence="7">
    <location>
        <position position="549"/>
    </location>
</feature>
<feature type="active site" description="Nucleophile" evidence="7">
    <location>
        <position position="479"/>
    </location>
</feature>
<keyword evidence="12" id="KW-1185">Reference proteome</keyword>
<dbReference type="PANTHER" id="PTHR43053">
    <property type="entry name" value="GLYCOSIDASE FAMILY 31"/>
    <property type="match status" value="1"/>
</dbReference>
<dbReference type="PIRSF" id="PIRSF005536">
    <property type="entry name" value="Agal"/>
    <property type="match status" value="1"/>
</dbReference>
<feature type="binding site" evidence="8">
    <location>
        <begin position="477"/>
        <end position="481"/>
    </location>
    <ligand>
        <name>substrate</name>
    </ligand>
</feature>
<dbReference type="InterPro" id="IPR002252">
    <property type="entry name" value="Glyco_hydro_36"/>
</dbReference>
<dbReference type="PROSITE" id="PS00512">
    <property type="entry name" value="ALPHA_GALACTOSIDASE"/>
    <property type="match status" value="1"/>
</dbReference>
<feature type="domain" description="Glycosyl hydrolase family 36 C-terminal" evidence="9">
    <location>
        <begin position="650"/>
        <end position="726"/>
    </location>
</feature>
<dbReference type="GO" id="GO:0016052">
    <property type="term" value="P:carbohydrate catabolic process"/>
    <property type="evidence" value="ECO:0007669"/>
    <property type="project" value="InterPro"/>
</dbReference>
<keyword evidence="4 6" id="KW-0378">Hydrolase</keyword>
<dbReference type="AlphaFoldDB" id="A0A1A5YCC0"/>
<dbReference type="PANTHER" id="PTHR43053:SF3">
    <property type="entry name" value="ALPHA-GALACTOSIDASE C-RELATED"/>
    <property type="match status" value="1"/>
</dbReference>
<evidence type="ECO:0000256" key="3">
    <source>
        <dbReference type="ARBA" id="ARBA00012755"/>
    </source>
</evidence>
<protein>
    <recommendedName>
        <fullName evidence="3 6">Alpha-galactosidase</fullName>
        <ecNumber evidence="3 6">3.2.1.22</ecNumber>
    </recommendedName>
</protein>
<name>A0A1A5YCC0_9BACL</name>
<dbReference type="InterPro" id="IPR038417">
    <property type="entry name" value="Alpga-gal_N_sf"/>
</dbReference>
<dbReference type="InterPro" id="IPR050985">
    <property type="entry name" value="Alpha-glycosidase_related"/>
</dbReference>
<dbReference type="GO" id="GO:0004557">
    <property type="term" value="F:alpha-galactosidase activity"/>
    <property type="evidence" value="ECO:0007669"/>
    <property type="project" value="UniProtKB-UniRule"/>
</dbReference>
<evidence type="ECO:0000256" key="7">
    <source>
        <dbReference type="PIRSR" id="PIRSR005536-1"/>
    </source>
</evidence>
<dbReference type="PRINTS" id="PR00743">
    <property type="entry name" value="GLHYDRLASE36"/>
</dbReference>
<evidence type="ECO:0000256" key="6">
    <source>
        <dbReference type="PIRNR" id="PIRNR005536"/>
    </source>
</evidence>
<accession>A0A1A5YCC0</accession>
<dbReference type="STRING" id="1844972.A7K91_25235"/>
<proteinExistence type="inferred from homology"/>
<evidence type="ECO:0000259" key="9">
    <source>
        <dbReference type="Pfam" id="PF16874"/>
    </source>
</evidence>
<evidence type="ECO:0000256" key="5">
    <source>
        <dbReference type="ARBA" id="ARBA00023295"/>
    </source>
</evidence>
<sequence>MTITYLKDKNVFHLQSKNVSYVLGVTKQGHLAHYYWGKRIRGGHLSQLLELQERASFSPSTDMEQLAYSLDTLPQEYPSFGSSDFRQPAFQAQLQNGTTVMELLYESHTIRQGKPGLEGLPAVYVESQEEAQTLEITVKDELSGLKAILSYTAFADHPAIARSVRFVNTSAVPLNLLRAYSVSLDMPHDSFEMLQLSGAWVRERHVHKRKLVPGLQAVESRRGSSSHMQNPFIALLAEGTTETFGEAYGLSFVYSGSFKAGVEVDQFHTARLFAGINDFDFNWLLKGGESFQTPEAILVYSDEGIGGMSRGYHDLYRTRLCRGEFRDKARPILINNWEATYFNFNADKIEAIATAGQQLGIELFVLDDGWFGKRDSDNSSLGDWFVDRNKLPNGLPDLVQRVKNLNMEFGLWFEPEMISPESELYRNHPDWCLHVEGRRRTQARRQLVLDLSRADVQDYIVTVVSDILSSAPITYVKWDMNRNMTEIGSALLPAERQRETAHRYMLGLYSVLERITTAFPHILFESCSGGGGRFDPGMLYYMPQTWTSDNTDAVSRLKIQYGTSIVYPVSAMGSHVSAVPNHQVNRITSLSTRGHVALSGNFGYELDLTGFSEEEQVEVKAQVALYKEVRHLVQFGDFYRLLSPFEGNDTAWMFVAKDKSEAFAVFVTVLQEPNPVLGRFRLQGLDAGKNYILKGSETVYGGDELMYAGLPKPQFHGDFSSTVFHFKAVD</sequence>
<evidence type="ECO:0000313" key="11">
    <source>
        <dbReference type="EMBL" id="OBR63256.1"/>
    </source>
</evidence>
<evidence type="ECO:0000256" key="2">
    <source>
        <dbReference type="ARBA" id="ARBA00006202"/>
    </source>
</evidence>
<dbReference type="SUPFAM" id="SSF51445">
    <property type="entry name" value="(Trans)glycosidases"/>
    <property type="match status" value="1"/>
</dbReference>
<feature type="domain" description="Glycosyl hydrolase family 36 N-terminal" evidence="10">
    <location>
        <begin position="29"/>
        <end position="286"/>
    </location>
</feature>
<feature type="binding site" evidence="8">
    <location>
        <begin position="367"/>
        <end position="368"/>
    </location>
    <ligand>
        <name>substrate</name>
    </ligand>
</feature>
<gene>
    <name evidence="11" type="ORF">A7K91_25235</name>
</gene>
<evidence type="ECO:0000313" key="12">
    <source>
        <dbReference type="Proteomes" id="UP000092024"/>
    </source>
</evidence>
<feature type="binding site" evidence="8">
    <location>
        <position position="527"/>
    </location>
    <ligand>
        <name>substrate</name>
    </ligand>
</feature>
<feature type="binding site" evidence="8">
    <location>
        <position position="549"/>
    </location>
    <ligand>
        <name>substrate</name>
    </ligand>
</feature>
<evidence type="ECO:0000259" key="10">
    <source>
        <dbReference type="Pfam" id="PF16875"/>
    </source>
</evidence>
<dbReference type="EMBL" id="LYPA01000074">
    <property type="protein sequence ID" value="OBR63256.1"/>
    <property type="molecule type" value="Genomic_DNA"/>
</dbReference>
<dbReference type="Gene3D" id="3.20.20.70">
    <property type="entry name" value="Aldolase class I"/>
    <property type="match status" value="1"/>
</dbReference>
<dbReference type="Gene3D" id="2.70.98.60">
    <property type="entry name" value="alpha-galactosidase from lactobacil brevis"/>
    <property type="match status" value="1"/>
</dbReference>
<evidence type="ECO:0000256" key="1">
    <source>
        <dbReference type="ARBA" id="ARBA00001255"/>
    </source>
</evidence>
<reference evidence="11 12" key="1">
    <citation type="submission" date="2016-05" db="EMBL/GenBank/DDBJ databases">
        <title>Paenibacillus oryzae. sp. nov., isolated from the rice root.</title>
        <authorList>
            <person name="Zhang J."/>
            <person name="Zhang X."/>
        </authorList>
    </citation>
    <scope>NUCLEOTIDE SEQUENCE [LARGE SCALE GENOMIC DNA]</scope>
    <source>
        <strain evidence="11 12">1DrF-4</strain>
    </source>
</reference>
<dbReference type="Pfam" id="PF16875">
    <property type="entry name" value="Glyco_hydro_36N"/>
    <property type="match status" value="1"/>
</dbReference>
<dbReference type="InterPro" id="IPR013785">
    <property type="entry name" value="Aldolase_TIM"/>
</dbReference>
<comment type="similarity">
    <text evidence="2">Belongs to the glycosyl hydrolase 36 family.</text>
</comment>
<dbReference type="InterPro" id="IPR017853">
    <property type="entry name" value="GH"/>
</dbReference>
<dbReference type="CDD" id="cd14791">
    <property type="entry name" value="GH36"/>
    <property type="match status" value="1"/>
</dbReference>
<comment type="caution">
    <text evidence="11">The sequence shown here is derived from an EMBL/GenBank/DDBJ whole genome shotgun (WGS) entry which is preliminary data.</text>
</comment>
<dbReference type="Pfam" id="PF16874">
    <property type="entry name" value="Glyco_hydro_36C"/>
    <property type="match status" value="1"/>
</dbReference>